<comment type="subcellular location">
    <subcellularLocation>
        <location evidence="2">Secreted</location>
    </subcellularLocation>
</comment>
<dbReference type="Gene3D" id="3.30.60.10">
    <property type="entry name" value="Endochitinase-like"/>
    <property type="match status" value="1"/>
</dbReference>
<evidence type="ECO:0000259" key="16">
    <source>
        <dbReference type="PROSITE" id="PS51910"/>
    </source>
</evidence>
<dbReference type="CDD" id="cd00035">
    <property type="entry name" value="ChtBD1"/>
    <property type="match status" value="1"/>
</dbReference>
<keyword evidence="10 13" id="KW-0326">Glycosidase</keyword>
<dbReference type="SMART" id="SM00636">
    <property type="entry name" value="Glyco_18"/>
    <property type="match status" value="1"/>
</dbReference>
<reference evidence="17 18" key="1">
    <citation type="submission" date="2021-07" db="EMBL/GenBank/DDBJ databases">
        <title>Genome data of Colletotrichum spaethianum.</title>
        <authorList>
            <person name="Utami Y.D."/>
            <person name="Hiruma K."/>
        </authorList>
    </citation>
    <scope>NUCLEOTIDE SEQUENCE [LARGE SCALE GENOMIC DNA]</scope>
    <source>
        <strain evidence="17 18">MAFF 242679</strain>
    </source>
</reference>
<keyword evidence="8" id="KW-0146">Chitin degradation</keyword>
<evidence type="ECO:0000256" key="3">
    <source>
        <dbReference type="ARBA" id="ARBA00008682"/>
    </source>
</evidence>
<dbReference type="InterPro" id="IPR011583">
    <property type="entry name" value="Chitinase_II/V-like_cat"/>
</dbReference>
<feature type="domain" description="Chitin-binding type-1" evidence="15">
    <location>
        <begin position="97"/>
        <end position="145"/>
    </location>
</feature>
<dbReference type="PROSITE" id="PS00026">
    <property type="entry name" value="CHIT_BIND_I_1"/>
    <property type="match status" value="1"/>
</dbReference>
<dbReference type="SUPFAM" id="SSF54556">
    <property type="entry name" value="Chitinase insertion domain"/>
    <property type="match status" value="1"/>
</dbReference>
<dbReference type="EMBL" id="BPPX01000047">
    <property type="protein sequence ID" value="GJC89926.1"/>
    <property type="molecule type" value="Genomic_DNA"/>
</dbReference>
<dbReference type="InterPro" id="IPR029070">
    <property type="entry name" value="Chitinase_insertion_sf"/>
</dbReference>
<dbReference type="GO" id="GO:0008843">
    <property type="term" value="F:endochitinase activity"/>
    <property type="evidence" value="ECO:0007669"/>
    <property type="project" value="UniProtKB-EC"/>
</dbReference>
<evidence type="ECO:0000256" key="1">
    <source>
        <dbReference type="ARBA" id="ARBA00000822"/>
    </source>
</evidence>
<dbReference type="Pfam" id="PF00187">
    <property type="entry name" value="Chitin_bind_1"/>
    <property type="match status" value="1"/>
</dbReference>
<feature type="signal peptide" evidence="14">
    <location>
        <begin position="1"/>
        <end position="24"/>
    </location>
</feature>
<dbReference type="EC" id="3.2.1.14" evidence="4"/>
<keyword evidence="11" id="KW-0624">Polysaccharide degradation</keyword>
<comment type="caution">
    <text evidence="12">Lacks conserved residue(s) required for the propagation of feature annotation.</text>
</comment>
<evidence type="ECO:0000256" key="4">
    <source>
        <dbReference type="ARBA" id="ARBA00012729"/>
    </source>
</evidence>
<keyword evidence="14" id="KW-0732">Signal</keyword>
<evidence type="ECO:0000256" key="5">
    <source>
        <dbReference type="ARBA" id="ARBA00022525"/>
    </source>
</evidence>
<evidence type="ECO:0000256" key="13">
    <source>
        <dbReference type="RuleBase" id="RU000489"/>
    </source>
</evidence>
<proteinExistence type="inferred from homology"/>
<dbReference type="Gene3D" id="3.10.50.10">
    <property type="match status" value="1"/>
</dbReference>
<keyword evidence="9" id="KW-0119">Carbohydrate metabolism</keyword>
<dbReference type="GO" id="GO:0000272">
    <property type="term" value="P:polysaccharide catabolic process"/>
    <property type="evidence" value="ECO:0007669"/>
    <property type="project" value="UniProtKB-KW"/>
</dbReference>
<name>A0AA37GYZ2_9PEZI</name>
<sequence>MFSITSWSASASTLLLLLLPPLLARPASALAAAESDFAIQAKQTDLVTAAAENDYSCSRTKPCELGCCKLDDTGTGVCGAGPDFCGADVCYSQCSWKSECDPGWGIQWSNASSCPLEVCCSDFGFCGTTADFCNGRVVSKPECSGRSSDARTIGYYEGWNGQRPCGTMPPKDIPLGYYTHIFYSFALIDPKSFHVAPMDAETASHYDEVTALKAKQSGLEVWIAIGGWAMNDPGPFRTAFSDMAASEANQDAFFDSLVTFLLQHNFDGVDLDWEYPVAEDRGGVEADFKNFSNMLRRLRAHLNRSGKRFGVSLTLPASYWYLRGFDIVNLEPHIDFFNVMTYDIHGTWDSTVRSMGPYAFAHTNLTEIDLGLELLWRNNINPERVNMGLGFYGRSFTMKDPSCMAAGCEFTEGARGGECTGTPGVLSAAEIVKILKRDDARMTLDEAAAVQIVTWDSDQWVSWDDQTTLKMKQDFANRRCLGGTMVWAIDLDDGTLIGELGANLNRPKAQVYNSTYMMADTATYTSGEEAEL</sequence>
<dbReference type="PANTHER" id="PTHR11177:SF333">
    <property type="entry name" value="CHITINASE"/>
    <property type="match status" value="1"/>
</dbReference>
<dbReference type="InterPro" id="IPR001223">
    <property type="entry name" value="Glyco_hydro18_cat"/>
</dbReference>
<feature type="chain" id="PRO_5041285806" description="chitinase" evidence="14">
    <location>
        <begin position="25"/>
        <end position="532"/>
    </location>
</feature>
<dbReference type="InterPro" id="IPR001002">
    <property type="entry name" value="Chitin-bd_1"/>
</dbReference>
<dbReference type="GO" id="GO:0006032">
    <property type="term" value="P:chitin catabolic process"/>
    <property type="evidence" value="ECO:0007669"/>
    <property type="project" value="UniProtKB-KW"/>
</dbReference>
<keyword evidence="12" id="KW-1015">Disulfide bond</keyword>
<dbReference type="Pfam" id="PF00704">
    <property type="entry name" value="Glyco_hydro_18"/>
    <property type="match status" value="1"/>
</dbReference>
<dbReference type="PROSITE" id="PS50941">
    <property type="entry name" value="CHIT_BIND_I_2"/>
    <property type="match status" value="1"/>
</dbReference>
<evidence type="ECO:0000256" key="12">
    <source>
        <dbReference type="PROSITE-ProRule" id="PRU00261"/>
    </source>
</evidence>
<dbReference type="Proteomes" id="UP001055172">
    <property type="component" value="Unassembled WGS sequence"/>
</dbReference>
<comment type="similarity">
    <text evidence="3">Belongs to the glycosyl hydrolase 18 family. Chitinase class V subfamily.</text>
</comment>
<dbReference type="InterPro" id="IPR018371">
    <property type="entry name" value="Chitin-binding_1_CS"/>
</dbReference>
<dbReference type="PROSITE" id="PS51910">
    <property type="entry name" value="GH18_2"/>
    <property type="match status" value="1"/>
</dbReference>
<dbReference type="SUPFAM" id="SSF51445">
    <property type="entry name" value="(Trans)glycosidases"/>
    <property type="match status" value="1"/>
</dbReference>
<evidence type="ECO:0000256" key="7">
    <source>
        <dbReference type="ARBA" id="ARBA00022801"/>
    </source>
</evidence>
<comment type="catalytic activity">
    <reaction evidence="1">
        <text>Random endo-hydrolysis of N-acetyl-beta-D-glucosaminide (1-&gt;4)-beta-linkages in chitin and chitodextrins.</text>
        <dbReference type="EC" id="3.2.1.14"/>
    </reaction>
</comment>
<evidence type="ECO:0000313" key="18">
    <source>
        <dbReference type="Proteomes" id="UP001055172"/>
    </source>
</evidence>
<accession>A0AA37GYZ2</accession>
<dbReference type="Gene3D" id="3.20.20.80">
    <property type="entry name" value="Glycosidases"/>
    <property type="match status" value="1"/>
</dbReference>
<dbReference type="InterPro" id="IPR050314">
    <property type="entry name" value="Glycosyl_Hydrlase_18"/>
</dbReference>
<dbReference type="PANTHER" id="PTHR11177">
    <property type="entry name" value="CHITINASE"/>
    <property type="match status" value="1"/>
</dbReference>
<dbReference type="AlphaFoldDB" id="A0AA37GYZ2"/>
<evidence type="ECO:0000256" key="2">
    <source>
        <dbReference type="ARBA" id="ARBA00004613"/>
    </source>
</evidence>
<keyword evidence="6 12" id="KW-0147">Chitin-binding</keyword>
<evidence type="ECO:0000256" key="14">
    <source>
        <dbReference type="SAM" id="SignalP"/>
    </source>
</evidence>
<gene>
    <name evidence="17" type="ORF">ColLi_12764</name>
</gene>
<evidence type="ECO:0000256" key="9">
    <source>
        <dbReference type="ARBA" id="ARBA00023277"/>
    </source>
</evidence>
<dbReference type="InterPro" id="IPR001579">
    <property type="entry name" value="Glyco_hydro_18_chit_AS"/>
</dbReference>
<dbReference type="InterPro" id="IPR036861">
    <property type="entry name" value="Endochitinase-like_sf"/>
</dbReference>
<comment type="caution">
    <text evidence="17">The sequence shown here is derived from an EMBL/GenBank/DDBJ whole genome shotgun (WGS) entry which is preliminary data.</text>
</comment>
<feature type="domain" description="GH18" evidence="16">
    <location>
        <begin position="150"/>
        <end position="507"/>
    </location>
</feature>
<keyword evidence="5" id="KW-0964">Secreted</keyword>
<keyword evidence="18" id="KW-1185">Reference proteome</keyword>
<evidence type="ECO:0000313" key="17">
    <source>
        <dbReference type="EMBL" id="GJC89926.1"/>
    </source>
</evidence>
<keyword evidence="7 13" id="KW-0378">Hydrolase</keyword>
<feature type="disulfide bond" evidence="12">
    <location>
        <begin position="114"/>
        <end position="126"/>
    </location>
</feature>
<protein>
    <recommendedName>
        <fullName evidence="4">chitinase</fullName>
        <ecNumber evidence="4">3.2.1.14</ecNumber>
    </recommendedName>
</protein>
<dbReference type="GO" id="GO:0005576">
    <property type="term" value="C:extracellular region"/>
    <property type="evidence" value="ECO:0007669"/>
    <property type="project" value="UniProtKB-SubCell"/>
</dbReference>
<organism evidence="17 18">
    <name type="scientific">Colletotrichum liriopes</name>
    <dbReference type="NCBI Taxonomy" id="708192"/>
    <lineage>
        <taxon>Eukaryota</taxon>
        <taxon>Fungi</taxon>
        <taxon>Dikarya</taxon>
        <taxon>Ascomycota</taxon>
        <taxon>Pezizomycotina</taxon>
        <taxon>Sordariomycetes</taxon>
        <taxon>Hypocreomycetidae</taxon>
        <taxon>Glomerellales</taxon>
        <taxon>Glomerellaceae</taxon>
        <taxon>Colletotrichum</taxon>
        <taxon>Colletotrichum spaethianum species complex</taxon>
    </lineage>
</organism>
<evidence type="ECO:0000256" key="10">
    <source>
        <dbReference type="ARBA" id="ARBA00023295"/>
    </source>
</evidence>
<dbReference type="PROSITE" id="PS01095">
    <property type="entry name" value="GH18_1"/>
    <property type="match status" value="1"/>
</dbReference>
<dbReference type="SUPFAM" id="SSF57016">
    <property type="entry name" value="Plant lectins/antimicrobial peptides"/>
    <property type="match status" value="1"/>
</dbReference>
<evidence type="ECO:0000256" key="8">
    <source>
        <dbReference type="ARBA" id="ARBA00023024"/>
    </source>
</evidence>
<evidence type="ECO:0000256" key="6">
    <source>
        <dbReference type="ARBA" id="ARBA00022669"/>
    </source>
</evidence>
<evidence type="ECO:0000256" key="11">
    <source>
        <dbReference type="ARBA" id="ARBA00023326"/>
    </source>
</evidence>
<feature type="disulfide bond" evidence="12">
    <location>
        <begin position="119"/>
        <end position="133"/>
    </location>
</feature>
<dbReference type="InterPro" id="IPR017853">
    <property type="entry name" value="GH"/>
</dbReference>
<dbReference type="GO" id="GO:0008061">
    <property type="term" value="F:chitin binding"/>
    <property type="evidence" value="ECO:0007669"/>
    <property type="project" value="UniProtKB-UniRule"/>
</dbReference>
<evidence type="ECO:0000259" key="15">
    <source>
        <dbReference type="PROSITE" id="PS50941"/>
    </source>
</evidence>